<keyword evidence="2" id="KW-1185">Reference proteome</keyword>
<evidence type="ECO:0000313" key="2">
    <source>
        <dbReference type="Proteomes" id="UP000290244"/>
    </source>
</evidence>
<sequence length="377" mass="43917">MEDKPDVKPFKEYDELITLLLDRGMTIKNRERAKRKIAQVGYYRLSGYWYNSRIYKQVDYKTREFESNFRKGVTFDDIFSLYIFDKKLRLEITDAIERIEIFLRTIIAHEIGCISPIAYLDKKQFSRDAFKPESKIPKYDEWLEKHDSLIERSKEECIIHHKKTGKKLPLWVACEAWDFGTLSTFYSMLKGSNQDLICARIGIDNRSVLDNWLININGLRNRCAHHSRLFNKQNPRRLKTPRLGYFNTLNLGEEEKTKLYGLLSVIWFLLTRIATNSNWICRVADLVDSMPTVPGASIHSLGINTNKFPRHNIQALNQSNDIAVDVEGDNLFITTDNINDVLDKLSSFDFSKQDTELLSDLSEKLLEIAENVENNIS</sequence>
<dbReference type="Pfam" id="PF07751">
    <property type="entry name" value="Abi_2"/>
    <property type="match status" value="1"/>
</dbReference>
<dbReference type="RefSeq" id="WP_130602830.1">
    <property type="nucleotide sequence ID" value="NZ_CP034759.1"/>
</dbReference>
<dbReference type="EMBL" id="CP034759">
    <property type="protein sequence ID" value="QBG36563.1"/>
    <property type="molecule type" value="Genomic_DNA"/>
</dbReference>
<dbReference type="OrthoDB" id="5363652at2"/>
<protein>
    <submittedName>
        <fullName evidence="1">Abi family protein</fullName>
    </submittedName>
</protein>
<evidence type="ECO:0000313" key="1">
    <source>
        <dbReference type="EMBL" id="QBG36563.1"/>
    </source>
</evidence>
<organism evidence="1 2">
    <name type="scientific">Litorilituus sediminis</name>
    <dbReference type="NCBI Taxonomy" id="718192"/>
    <lineage>
        <taxon>Bacteria</taxon>
        <taxon>Pseudomonadati</taxon>
        <taxon>Pseudomonadota</taxon>
        <taxon>Gammaproteobacteria</taxon>
        <taxon>Alteromonadales</taxon>
        <taxon>Colwelliaceae</taxon>
        <taxon>Litorilituus</taxon>
    </lineage>
</organism>
<accession>A0A4P6P515</accession>
<gene>
    <name evidence="1" type="ORF">EMK97_12965</name>
</gene>
<dbReference type="KEGG" id="lsd:EMK97_12965"/>
<dbReference type="Proteomes" id="UP000290244">
    <property type="component" value="Chromosome"/>
</dbReference>
<reference evidence="1 2" key="1">
    <citation type="submission" date="2018-12" db="EMBL/GenBank/DDBJ databases">
        <title>Complete genome of Litorilituus sediminis.</title>
        <authorList>
            <person name="Liu A."/>
            <person name="Rong J."/>
        </authorList>
    </citation>
    <scope>NUCLEOTIDE SEQUENCE [LARGE SCALE GENOMIC DNA]</scope>
    <source>
        <strain evidence="1 2">JCM 17549</strain>
    </source>
</reference>
<proteinExistence type="predicted"/>
<name>A0A4P6P515_9GAMM</name>
<dbReference type="InterPro" id="IPR011664">
    <property type="entry name" value="Abi_system_AbiD/AbiF-like"/>
</dbReference>
<dbReference type="AlphaFoldDB" id="A0A4P6P515"/>